<evidence type="ECO:0000256" key="1">
    <source>
        <dbReference type="SAM" id="MobiDB-lite"/>
    </source>
</evidence>
<dbReference type="STRING" id="1449976.KALB_514"/>
<dbReference type="HOGENOM" id="CLU_073279_1_0_11"/>
<evidence type="ECO:0000313" key="3">
    <source>
        <dbReference type="EMBL" id="AHH93890.1"/>
    </source>
</evidence>
<dbReference type="KEGG" id="kal:KALB_514"/>
<dbReference type="Proteomes" id="UP000019225">
    <property type="component" value="Chromosome"/>
</dbReference>
<feature type="compositionally biased region" description="Low complexity" evidence="1">
    <location>
        <begin position="41"/>
        <end position="80"/>
    </location>
</feature>
<dbReference type="AlphaFoldDB" id="W5VZH9"/>
<feature type="region of interest" description="Disordered" evidence="1">
    <location>
        <begin position="41"/>
        <end position="108"/>
    </location>
</feature>
<gene>
    <name evidence="3" type="ORF">KALB_514</name>
</gene>
<reference evidence="3 4" key="1">
    <citation type="journal article" date="2014" name="BMC Genomics">
        <title>Complete genome sequence of producer of the glycopeptide antibiotic Aculeximycin Kutzneria albida DSM 43870T, a representative of minor genus of Pseudonocardiaceae.</title>
        <authorList>
            <person name="Rebets Y."/>
            <person name="Tokovenko B."/>
            <person name="Lushchyk I."/>
            <person name="Ruckert C."/>
            <person name="Zaburannyi N."/>
            <person name="Bechthold A."/>
            <person name="Kalinowski J."/>
            <person name="Luzhetskyy A."/>
        </authorList>
    </citation>
    <scope>NUCLEOTIDE SEQUENCE [LARGE SCALE GENOMIC DNA]</scope>
    <source>
        <strain evidence="3">DSM 43870</strain>
    </source>
</reference>
<evidence type="ECO:0000259" key="2">
    <source>
        <dbReference type="Pfam" id="PF13399"/>
    </source>
</evidence>
<keyword evidence="4" id="KW-1185">Reference proteome</keyword>
<protein>
    <submittedName>
        <fullName evidence="3">Putative secreted protein</fullName>
    </submittedName>
</protein>
<dbReference type="eggNOG" id="ENOG50330SA">
    <property type="taxonomic scope" value="Bacteria"/>
</dbReference>
<feature type="compositionally biased region" description="Pro residues" evidence="1">
    <location>
        <begin position="81"/>
        <end position="97"/>
    </location>
</feature>
<dbReference type="PATRIC" id="fig|1449976.3.peg.521"/>
<dbReference type="Pfam" id="PF13399">
    <property type="entry name" value="LytR_C"/>
    <property type="match status" value="1"/>
</dbReference>
<accession>W5VZH9</accession>
<dbReference type="RefSeq" id="WP_025354165.1">
    <property type="nucleotide sequence ID" value="NZ_CP007155.1"/>
</dbReference>
<dbReference type="Gene3D" id="3.30.70.2390">
    <property type="match status" value="1"/>
</dbReference>
<proteinExistence type="predicted"/>
<feature type="domain" description="LytR/CpsA/Psr regulator C-terminal" evidence="2">
    <location>
        <begin position="106"/>
        <end position="196"/>
    </location>
</feature>
<sequence length="203" mass="20652">MSSMEPGSPARPARIAGFALLGVAAIALVMGVVSLIVSNNSSSDAAGTTTTTTTPPAATSSAAPAPTSQSSSAPPATTTSAPPPTTTTTQAPPPPPDNGGGQQTPSVPVRVYNNSTIKNLAAKAAEELKQNGWNVTASGNYSQGIIPRTTVYYRPGTDEENAAKVLAQRFQLHVEPRFDGIQAADPGVIVILTNDYQGPPGKS</sequence>
<dbReference type="InterPro" id="IPR027381">
    <property type="entry name" value="LytR/CpsA/Psr_C"/>
</dbReference>
<name>W5VZH9_9PSEU</name>
<dbReference type="OrthoDB" id="4427486at2"/>
<evidence type="ECO:0000313" key="4">
    <source>
        <dbReference type="Proteomes" id="UP000019225"/>
    </source>
</evidence>
<organism evidence="3 4">
    <name type="scientific">Kutzneria albida DSM 43870</name>
    <dbReference type="NCBI Taxonomy" id="1449976"/>
    <lineage>
        <taxon>Bacteria</taxon>
        <taxon>Bacillati</taxon>
        <taxon>Actinomycetota</taxon>
        <taxon>Actinomycetes</taxon>
        <taxon>Pseudonocardiales</taxon>
        <taxon>Pseudonocardiaceae</taxon>
        <taxon>Kutzneria</taxon>
    </lineage>
</organism>
<dbReference type="EMBL" id="CP007155">
    <property type="protein sequence ID" value="AHH93890.1"/>
    <property type="molecule type" value="Genomic_DNA"/>
</dbReference>